<protein>
    <submittedName>
        <fullName evidence="2">DNA-binding transcriptional regulator, MarR family</fullName>
    </submittedName>
</protein>
<sequence length="152" mass="16759">MPGVNASPTLDPLAFMRRVGRLYRLLHETIHPDLERALGLQPKEVQVLAAVADGHHSPTVISRRVGAPAPSTSRFIDQLVTSGLLERHAHPGDLRRFQLRLTPQGEATLREARTLARTALTRRFEAIPPADLEGAEQSLMVLEGHFNPGEDL</sequence>
<dbReference type="GO" id="GO:0003700">
    <property type="term" value="F:DNA-binding transcription factor activity"/>
    <property type="evidence" value="ECO:0007669"/>
    <property type="project" value="InterPro"/>
</dbReference>
<keyword evidence="3" id="KW-1185">Reference proteome</keyword>
<dbReference type="STRING" id="695939.SAMN00790413_05998"/>
<dbReference type="InterPro" id="IPR036388">
    <property type="entry name" value="WH-like_DNA-bd_sf"/>
</dbReference>
<gene>
    <name evidence="2" type="ORF">SAMN00790413_05998</name>
</gene>
<name>A0A1W1VWL6_9DEIO</name>
<dbReference type="InterPro" id="IPR000835">
    <property type="entry name" value="HTH_MarR-typ"/>
</dbReference>
<dbReference type="GO" id="GO:0003677">
    <property type="term" value="F:DNA binding"/>
    <property type="evidence" value="ECO:0007669"/>
    <property type="project" value="UniProtKB-KW"/>
</dbReference>
<dbReference type="OrthoDB" id="70940at2"/>
<evidence type="ECO:0000313" key="3">
    <source>
        <dbReference type="Proteomes" id="UP000192582"/>
    </source>
</evidence>
<evidence type="ECO:0000313" key="2">
    <source>
        <dbReference type="EMBL" id="SMB97501.1"/>
    </source>
</evidence>
<dbReference type="InterPro" id="IPR036390">
    <property type="entry name" value="WH_DNA-bd_sf"/>
</dbReference>
<organism evidence="2 3">
    <name type="scientific">Deinococcus hopiensis KR-140</name>
    <dbReference type="NCBI Taxonomy" id="695939"/>
    <lineage>
        <taxon>Bacteria</taxon>
        <taxon>Thermotogati</taxon>
        <taxon>Deinococcota</taxon>
        <taxon>Deinococci</taxon>
        <taxon>Deinococcales</taxon>
        <taxon>Deinococcaceae</taxon>
        <taxon>Deinococcus</taxon>
    </lineage>
</organism>
<dbReference type="InterPro" id="IPR052526">
    <property type="entry name" value="HTH-type_Bedaq_tolerance"/>
</dbReference>
<dbReference type="EMBL" id="FWWU01000011">
    <property type="protein sequence ID" value="SMB97501.1"/>
    <property type="molecule type" value="Genomic_DNA"/>
</dbReference>
<keyword evidence="2" id="KW-0238">DNA-binding</keyword>
<accession>A0A1W1VWL6</accession>
<dbReference type="SUPFAM" id="SSF46785">
    <property type="entry name" value="Winged helix' DNA-binding domain"/>
    <property type="match status" value="1"/>
</dbReference>
<dbReference type="AlphaFoldDB" id="A0A1W1VWL6"/>
<reference evidence="2 3" key="1">
    <citation type="submission" date="2017-04" db="EMBL/GenBank/DDBJ databases">
        <authorList>
            <person name="Afonso C.L."/>
            <person name="Miller P.J."/>
            <person name="Scott M.A."/>
            <person name="Spackman E."/>
            <person name="Goraichik I."/>
            <person name="Dimitrov K.M."/>
            <person name="Suarez D.L."/>
            <person name="Swayne D.E."/>
        </authorList>
    </citation>
    <scope>NUCLEOTIDE SEQUENCE [LARGE SCALE GENOMIC DNA]</scope>
    <source>
        <strain evidence="2 3">KR-140</strain>
    </source>
</reference>
<evidence type="ECO:0000259" key="1">
    <source>
        <dbReference type="PROSITE" id="PS50995"/>
    </source>
</evidence>
<dbReference type="Proteomes" id="UP000192582">
    <property type="component" value="Unassembled WGS sequence"/>
</dbReference>
<dbReference type="PROSITE" id="PS50995">
    <property type="entry name" value="HTH_MARR_2"/>
    <property type="match status" value="1"/>
</dbReference>
<dbReference type="PANTHER" id="PTHR39515:SF2">
    <property type="entry name" value="HTH-TYPE TRANSCRIPTIONAL REGULATOR RV0880"/>
    <property type="match status" value="1"/>
</dbReference>
<dbReference type="Gene3D" id="1.10.10.10">
    <property type="entry name" value="Winged helix-like DNA-binding domain superfamily/Winged helix DNA-binding domain"/>
    <property type="match status" value="1"/>
</dbReference>
<dbReference type="SMART" id="SM00347">
    <property type="entry name" value="HTH_MARR"/>
    <property type="match status" value="1"/>
</dbReference>
<proteinExistence type="predicted"/>
<feature type="domain" description="HTH marR-type" evidence="1">
    <location>
        <begin position="12"/>
        <end position="144"/>
    </location>
</feature>
<dbReference type="PANTHER" id="PTHR39515">
    <property type="entry name" value="CONSERVED PROTEIN"/>
    <property type="match status" value="1"/>
</dbReference>
<dbReference type="Pfam" id="PF12802">
    <property type="entry name" value="MarR_2"/>
    <property type="match status" value="1"/>
</dbReference>